<evidence type="ECO:0000313" key="1">
    <source>
        <dbReference type="EMBL" id="KAG7160648.1"/>
    </source>
</evidence>
<gene>
    <name evidence="1" type="ORF">Hamer_G021306</name>
</gene>
<dbReference type="Proteomes" id="UP000747542">
    <property type="component" value="Unassembled WGS sequence"/>
</dbReference>
<reference evidence="1" key="1">
    <citation type="journal article" date="2021" name="Sci. Adv.">
        <title>The American lobster genome reveals insights on longevity, neural, and immune adaptations.</title>
        <authorList>
            <person name="Polinski J.M."/>
            <person name="Zimin A.V."/>
            <person name="Clark K.F."/>
            <person name="Kohn A.B."/>
            <person name="Sadowski N."/>
            <person name="Timp W."/>
            <person name="Ptitsyn A."/>
            <person name="Khanna P."/>
            <person name="Romanova D.Y."/>
            <person name="Williams P."/>
            <person name="Greenwood S.J."/>
            <person name="Moroz L.L."/>
            <person name="Walt D.R."/>
            <person name="Bodnar A.G."/>
        </authorList>
    </citation>
    <scope>NUCLEOTIDE SEQUENCE</scope>
    <source>
        <strain evidence="1">GMGI-L3</strain>
    </source>
</reference>
<comment type="caution">
    <text evidence="1">The sequence shown here is derived from an EMBL/GenBank/DDBJ whole genome shotgun (WGS) entry which is preliminary data.</text>
</comment>
<dbReference type="AlphaFoldDB" id="A0A8J5JTD3"/>
<protein>
    <submittedName>
        <fullName evidence="1">Uncharacterized protein</fullName>
    </submittedName>
</protein>
<proteinExistence type="predicted"/>
<accession>A0A8J5JTD3</accession>
<keyword evidence="2" id="KW-1185">Reference proteome</keyword>
<evidence type="ECO:0000313" key="2">
    <source>
        <dbReference type="Proteomes" id="UP000747542"/>
    </source>
</evidence>
<sequence>MSRRVTKREDVAQAIGLYKTNHKVTEIVELTGVCRRTCKNLADSVPQRLKEVLGNTTKY</sequence>
<organism evidence="1 2">
    <name type="scientific">Homarus americanus</name>
    <name type="common">American lobster</name>
    <dbReference type="NCBI Taxonomy" id="6706"/>
    <lineage>
        <taxon>Eukaryota</taxon>
        <taxon>Metazoa</taxon>
        <taxon>Ecdysozoa</taxon>
        <taxon>Arthropoda</taxon>
        <taxon>Crustacea</taxon>
        <taxon>Multicrustacea</taxon>
        <taxon>Malacostraca</taxon>
        <taxon>Eumalacostraca</taxon>
        <taxon>Eucarida</taxon>
        <taxon>Decapoda</taxon>
        <taxon>Pleocyemata</taxon>
        <taxon>Astacidea</taxon>
        <taxon>Nephropoidea</taxon>
        <taxon>Nephropidae</taxon>
        <taxon>Homarus</taxon>
    </lineage>
</organism>
<dbReference type="EMBL" id="JAHLQT010031136">
    <property type="protein sequence ID" value="KAG7160648.1"/>
    <property type="molecule type" value="Genomic_DNA"/>
</dbReference>
<name>A0A8J5JTD3_HOMAM</name>